<dbReference type="Gene3D" id="3.30.1490.360">
    <property type="match status" value="1"/>
</dbReference>
<reference evidence="5 6" key="1">
    <citation type="submission" date="2018-08" db="EMBL/GenBank/DDBJ databases">
        <title>A genome reference for cultivated species of the human gut microbiota.</title>
        <authorList>
            <person name="Zou Y."/>
            <person name="Xue W."/>
            <person name="Luo G."/>
        </authorList>
    </citation>
    <scope>NUCLEOTIDE SEQUENCE [LARGE SCALE GENOMIC DNA]</scope>
    <source>
        <strain evidence="5 6">AF36-11AT</strain>
    </source>
</reference>
<evidence type="ECO:0000256" key="1">
    <source>
        <dbReference type="ARBA" id="ARBA00008005"/>
    </source>
</evidence>
<dbReference type="Gene3D" id="3.40.50.11790">
    <property type="match status" value="1"/>
</dbReference>
<feature type="domain" description="Tail sheath protein C-terminal" evidence="4">
    <location>
        <begin position="347"/>
        <end position="444"/>
    </location>
</feature>
<feature type="domain" description="Tail sheath protein subtilisin-like" evidence="2">
    <location>
        <begin position="194"/>
        <end position="339"/>
    </location>
</feature>
<dbReference type="Gene3D" id="2.60.40.4290">
    <property type="match status" value="1"/>
</dbReference>
<evidence type="ECO:0000313" key="6">
    <source>
        <dbReference type="Proteomes" id="UP000261140"/>
    </source>
</evidence>
<sequence>MAGGKYDKLAGKTRPGTYINFESDRNDTVGNSERGIVLLPLIGYDFGPAKTPITLTAAAPDAYSVELGRSVYDATNGKMRLIREAFKKAAKVIVYITESGTAATGTAAPLTVTAKYGGTRGNDIHVSVVTNPVGGFDVTVYLDADATAVYEGVKTVEELIAAAADDKLVKFTGTGDLKAASGVKLAGGTNVTSANGDVTAFVDKMEGIKFNTLCFPVTDDTLQTAVRTKIKYMRESMGKGVNAVMPDAKSPDHEGIINVTNSVVVDGVELTHAEACAFVAGITASASCIKSNTYEVYNGATGIVDPKDNEAAIAAIKNGEMFFSYSEAGNVIIEYDINSLVSFKKPKDKTYSKNRVIRTLDAIQETIQNNFPPNKYDNSPTGYAAMKGIGQTILKQYEDMGAIKNVDYDADFKIDESLSGGDEVYFIVAIQPVDSAEKLFFTVKTR</sequence>
<dbReference type="AlphaFoldDB" id="A0A3E2TAW0"/>
<dbReference type="Pfam" id="PF04984">
    <property type="entry name" value="Phage_sheath_1"/>
    <property type="match status" value="1"/>
</dbReference>
<dbReference type="InterPro" id="IPR035326">
    <property type="entry name" value="Beta_sandwich_Seath"/>
</dbReference>
<comment type="caution">
    <text evidence="5">The sequence shown here is derived from an EMBL/GenBank/DDBJ whole genome shotgun (WGS) entry which is preliminary data.</text>
</comment>
<dbReference type="Pfam" id="PF17481">
    <property type="entry name" value="Phage_sheath_domII"/>
    <property type="match status" value="1"/>
</dbReference>
<name>A0A3E2TAW0_9FIRM</name>
<dbReference type="RefSeq" id="WP_117504998.1">
    <property type="nucleotide sequence ID" value="NZ_QVEQ01000003.1"/>
</dbReference>
<evidence type="ECO:0000313" key="5">
    <source>
        <dbReference type="EMBL" id="RGB71816.1"/>
    </source>
</evidence>
<organism evidence="5 6">
    <name type="scientific">Faecalibacterium prausnitzii</name>
    <dbReference type="NCBI Taxonomy" id="853"/>
    <lineage>
        <taxon>Bacteria</taxon>
        <taxon>Bacillati</taxon>
        <taxon>Bacillota</taxon>
        <taxon>Clostridia</taxon>
        <taxon>Eubacteriales</taxon>
        <taxon>Oscillospiraceae</taxon>
        <taxon>Faecalibacterium</taxon>
    </lineage>
</organism>
<dbReference type="Gene3D" id="3.30.1370.220">
    <property type="match status" value="1"/>
</dbReference>
<dbReference type="Proteomes" id="UP000261140">
    <property type="component" value="Unassembled WGS sequence"/>
</dbReference>
<evidence type="ECO:0000259" key="2">
    <source>
        <dbReference type="Pfam" id="PF04984"/>
    </source>
</evidence>
<dbReference type="InterPro" id="IPR035089">
    <property type="entry name" value="Phage_sheath_subtilisin"/>
</dbReference>
<accession>A0A3E2TAW0</accession>
<evidence type="ECO:0008006" key="7">
    <source>
        <dbReference type="Google" id="ProtNLM"/>
    </source>
</evidence>
<feature type="domain" description="Phage tail sheath protein-like beta-sandwich" evidence="3">
    <location>
        <begin position="99"/>
        <end position="190"/>
    </location>
</feature>
<dbReference type="Pfam" id="PF17482">
    <property type="entry name" value="Phage_sheath_1C"/>
    <property type="match status" value="1"/>
</dbReference>
<evidence type="ECO:0000259" key="4">
    <source>
        <dbReference type="Pfam" id="PF17482"/>
    </source>
</evidence>
<dbReference type="InterPro" id="IPR020287">
    <property type="entry name" value="Tail_sheath_C"/>
</dbReference>
<comment type="similarity">
    <text evidence="1">Belongs to the myoviridae tail sheath protein family.</text>
</comment>
<proteinExistence type="inferred from homology"/>
<gene>
    <name evidence="5" type="ORF">DWZ89_04755</name>
</gene>
<dbReference type="EMBL" id="QVEQ01000003">
    <property type="protein sequence ID" value="RGB71816.1"/>
    <property type="molecule type" value="Genomic_DNA"/>
</dbReference>
<evidence type="ECO:0000259" key="3">
    <source>
        <dbReference type="Pfam" id="PF17481"/>
    </source>
</evidence>
<dbReference type="Gene3D" id="3.30.360.90">
    <property type="match status" value="1"/>
</dbReference>
<protein>
    <recommendedName>
        <fullName evidence="7">Phage tail sheath protein</fullName>
    </recommendedName>
</protein>